<dbReference type="SMART" id="SM00826">
    <property type="entry name" value="PKS_DH"/>
    <property type="match status" value="1"/>
</dbReference>
<dbReference type="Proteomes" id="UP000694501">
    <property type="component" value="Unassembled WGS sequence"/>
</dbReference>
<name>A0A949JTG9_9ACTN</name>
<organism evidence="4 5">
    <name type="scientific">Streptomyces tardus</name>
    <dbReference type="NCBI Taxonomy" id="2780544"/>
    <lineage>
        <taxon>Bacteria</taxon>
        <taxon>Bacillati</taxon>
        <taxon>Actinomycetota</taxon>
        <taxon>Actinomycetes</taxon>
        <taxon>Kitasatosporales</taxon>
        <taxon>Streptomycetaceae</taxon>
        <taxon>Streptomyces</taxon>
    </lineage>
</organism>
<feature type="compositionally biased region" description="Basic residues" evidence="2">
    <location>
        <begin position="104"/>
        <end position="120"/>
    </location>
</feature>
<keyword evidence="5" id="KW-1185">Reference proteome</keyword>
<feature type="region of interest" description="Disordered" evidence="2">
    <location>
        <begin position="101"/>
        <end position="120"/>
    </location>
</feature>
<reference evidence="4" key="1">
    <citation type="submission" date="2021-06" db="EMBL/GenBank/DDBJ databases">
        <title>Sequencing of actinobacteria type strains.</title>
        <authorList>
            <person name="Nguyen G.-S."/>
            <person name="Wentzel A."/>
        </authorList>
    </citation>
    <scope>NUCLEOTIDE SEQUENCE</scope>
    <source>
        <strain evidence="4">P38-E01</strain>
    </source>
</reference>
<evidence type="ECO:0000313" key="4">
    <source>
        <dbReference type="EMBL" id="MBU7600931.1"/>
    </source>
</evidence>
<dbReference type="InterPro" id="IPR049900">
    <property type="entry name" value="PKS_mFAS_DH"/>
</dbReference>
<evidence type="ECO:0000313" key="5">
    <source>
        <dbReference type="Proteomes" id="UP000694501"/>
    </source>
</evidence>
<dbReference type="RefSeq" id="WP_216815190.1">
    <property type="nucleotide sequence ID" value="NZ_JAELVF020000007.1"/>
</dbReference>
<feature type="domain" description="PKS/mFAS DH" evidence="3">
    <location>
        <begin position="19"/>
        <end position="120"/>
    </location>
</feature>
<evidence type="ECO:0000256" key="2">
    <source>
        <dbReference type="SAM" id="MobiDB-lite"/>
    </source>
</evidence>
<comment type="caution">
    <text evidence="4">The sequence shown here is derived from an EMBL/GenBank/DDBJ whole genome shotgun (WGS) entry which is preliminary data.</text>
</comment>
<accession>A0A949JTG9</accession>
<proteinExistence type="predicted"/>
<gene>
    <name evidence="4" type="ORF">JGS22_025740</name>
</gene>
<dbReference type="Pfam" id="PF21089">
    <property type="entry name" value="PKS_DH_N"/>
    <property type="match status" value="1"/>
</dbReference>
<dbReference type="InterPro" id="IPR020807">
    <property type="entry name" value="PKS_DH"/>
</dbReference>
<dbReference type="PROSITE" id="PS52019">
    <property type="entry name" value="PKS_MFAS_DH"/>
    <property type="match status" value="1"/>
</dbReference>
<comment type="caution">
    <text evidence="1">Lacks conserved residue(s) required for the propagation of feature annotation.</text>
</comment>
<dbReference type="InterPro" id="IPR049552">
    <property type="entry name" value="PKS_DH_N"/>
</dbReference>
<dbReference type="AlphaFoldDB" id="A0A949JTG9"/>
<evidence type="ECO:0000256" key="1">
    <source>
        <dbReference type="PROSITE-ProRule" id="PRU01363"/>
    </source>
</evidence>
<feature type="non-terminal residue" evidence="4">
    <location>
        <position position="1"/>
    </location>
</feature>
<dbReference type="EMBL" id="JAELVF020000007">
    <property type="protein sequence ID" value="MBU7600931.1"/>
    <property type="molecule type" value="Genomic_DNA"/>
</dbReference>
<sequence length="120" mass="12880">YAFQRERYWLEATDAQADPAGLDSVVRLASGGAVLTGLLSLDTQPWLDAHRVHGTVVVPTTALLDWAVRAGDETGLPVVAALDEHLPIAVPDDGAVELPLRAGYRPRHRAGHGRGARSKR</sequence>
<protein>
    <submittedName>
        <fullName evidence="4">Polyketide synthase dehydratase domain-containing protein</fullName>
    </submittedName>
</protein>
<evidence type="ECO:0000259" key="3">
    <source>
        <dbReference type="PROSITE" id="PS52019"/>
    </source>
</evidence>